<evidence type="ECO:0000313" key="1">
    <source>
        <dbReference type="EMBL" id="KKM96084.1"/>
    </source>
</evidence>
<proteinExistence type="predicted"/>
<dbReference type="EMBL" id="LAZR01005927">
    <property type="protein sequence ID" value="KKM96084.1"/>
    <property type="molecule type" value="Genomic_DNA"/>
</dbReference>
<accession>A0A0F9LLY1</accession>
<name>A0A0F9LLY1_9ZZZZ</name>
<feature type="non-terminal residue" evidence="1">
    <location>
        <position position="141"/>
    </location>
</feature>
<comment type="caution">
    <text evidence="1">The sequence shown here is derived from an EMBL/GenBank/DDBJ whole genome shotgun (WGS) entry which is preliminary data.</text>
</comment>
<reference evidence="1" key="1">
    <citation type="journal article" date="2015" name="Nature">
        <title>Complex archaea that bridge the gap between prokaryotes and eukaryotes.</title>
        <authorList>
            <person name="Spang A."/>
            <person name="Saw J.H."/>
            <person name="Jorgensen S.L."/>
            <person name="Zaremba-Niedzwiedzka K."/>
            <person name="Martijn J."/>
            <person name="Lind A.E."/>
            <person name="van Eijk R."/>
            <person name="Schleper C."/>
            <person name="Guy L."/>
            <person name="Ettema T.J."/>
        </authorList>
    </citation>
    <scope>NUCLEOTIDE SEQUENCE</scope>
</reference>
<protein>
    <recommendedName>
        <fullName evidence="2">Terminase large subunit gp17-like C-terminal domain-containing protein</fullName>
    </recommendedName>
</protein>
<sequence>MTVALPEGAQKPAEVYARIAGARKNLSDFGEFVFGWPCMPHHRRWCDTLDDSTIKRVIILGPPSSAKTTWPGVIYTARQLGEDPTRHMAYLSYGQEVAESRSVAIRDTMVSPEFQYVYPTVKPNKKVGWGEGAWTLRRPNA</sequence>
<gene>
    <name evidence="1" type="ORF">LCGC14_1181860</name>
</gene>
<evidence type="ECO:0008006" key="2">
    <source>
        <dbReference type="Google" id="ProtNLM"/>
    </source>
</evidence>
<organism evidence="1">
    <name type="scientific">marine sediment metagenome</name>
    <dbReference type="NCBI Taxonomy" id="412755"/>
    <lineage>
        <taxon>unclassified sequences</taxon>
        <taxon>metagenomes</taxon>
        <taxon>ecological metagenomes</taxon>
    </lineage>
</organism>
<dbReference type="AlphaFoldDB" id="A0A0F9LLY1"/>